<comment type="caution">
    <text evidence="2">The sequence shown here is derived from an EMBL/GenBank/DDBJ whole genome shotgun (WGS) entry which is preliminary data.</text>
</comment>
<dbReference type="InterPro" id="IPR011009">
    <property type="entry name" value="Kinase-like_dom_sf"/>
</dbReference>
<organism evidence="2 3">
    <name type="scientific">Saccharothrix yanglingensis</name>
    <dbReference type="NCBI Taxonomy" id="659496"/>
    <lineage>
        <taxon>Bacteria</taxon>
        <taxon>Bacillati</taxon>
        <taxon>Actinomycetota</taxon>
        <taxon>Actinomycetes</taxon>
        <taxon>Pseudonocardiales</taxon>
        <taxon>Pseudonocardiaceae</taxon>
        <taxon>Saccharothrix</taxon>
    </lineage>
</organism>
<protein>
    <submittedName>
        <fullName evidence="2">Phosphotransferase</fullName>
    </submittedName>
</protein>
<evidence type="ECO:0000313" key="2">
    <source>
        <dbReference type="EMBL" id="MDQ2586689.1"/>
    </source>
</evidence>
<sequence>MSDDAKVRPDRDQLTGALRRAGVAAPERARFEEVTAGTFNTVYRVVTADGRRLVLKIAPPAAVAGMSYEHDLQVTEAAFYRAAARALPVPEVVHADFGRDVLPSDWLLMTELPGENWYDSRDRIDATGRAALRERLGELVAGLHRVTGDGFGYPQDGLVADWPTAFTAMLEAVLADADRYAVDPPVSADRLRRLLAASREALVEVTTPSLVHFDLWAGNVLVDPAAARVTGVVDGERALWGDPLLDMPSLALFARVEDDADFLAGYRRAGGALDTAAATTLRRLDLYRCYLYLVMAVEAVPRGATGPEDEAFRDLVARQLRLAADRLDGGTTT</sequence>
<evidence type="ECO:0000313" key="3">
    <source>
        <dbReference type="Proteomes" id="UP001225605"/>
    </source>
</evidence>
<keyword evidence="3" id="KW-1185">Reference proteome</keyword>
<proteinExistence type="predicted"/>
<dbReference type="InterPro" id="IPR051678">
    <property type="entry name" value="AGP_Transferase"/>
</dbReference>
<gene>
    <name evidence="2" type="ORF">CKY47_22375</name>
</gene>
<reference evidence="2 3" key="1">
    <citation type="submission" date="2017-06" db="EMBL/GenBank/DDBJ databases">
        <title>Cultured bacterium strain Saccharothrix yanglingensis Hhs.015.</title>
        <authorList>
            <person name="Xia Y."/>
        </authorList>
    </citation>
    <scope>NUCLEOTIDE SEQUENCE [LARGE SCALE GENOMIC DNA]</scope>
    <source>
        <strain evidence="2 3">Hhs.015</strain>
    </source>
</reference>
<dbReference type="SUPFAM" id="SSF56112">
    <property type="entry name" value="Protein kinase-like (PK-like)"/>
    <property type="match status" value="1"/>
</dbReference>
<dbReference type="Gene3D" id="3.30.200.20">
    <property type="entry name" value="Phosphorylase Kinase, domain 1"/>
    <property type="match status" value="1"/>
</dbReference>
<name>A0ABU0X3I3_9PSEU</name>
<feature type="domain" description="Aminoglycoside phosphotransferase" evidence="1">
    <location>
        <begin position="32"/>
        <end position="276"/>
    </location>
</feature>
<dbReference type="EMBL" id="NSDM01000010">
    <property type="protein sequence ID" value="MDQ2586689.1"/>
    <property type="molecule type" value="Genomic_DNA"/>
</dbReference>
<accession>A0ABU0X3I3</accession>
<dbReference type="InterPro" id="IPR002575">
    <property type="entry name" value="Aminoglycoside_PTrfase"/>
</dbReference>
<evidence type="ECO:0000259" key="1">
    <source>
        <dbReference type="Pfam" id="PF01636"/>
    </source>
</evidence>
<dbReference type="Gene3D" id="3.90.1200.10">
    <property type="match status" value="1"/>
</dbReference>
<dbReference type="Proteomes" id="UP001225605">
    <property type="component" value="Unassembled WGS sequence"/>
</dbReference>
<dbReference type="PANTHER" id="PTHR21310">
    <property type="entry name" value="AMINOGLYCOSIDE PHOSPHOTRANSFERASE-RELATED-RELATED"/>
    <property type="match status" value="1"/>
</dbReference>
<dbReference type="RefSeq" id="WP_306747977.1">
    <property type="nucleotide sequence ID" value="NZ_NSDM01000010.1"/>
</dbReference>
<dbReference type="Pfam" id="PF01636">
    <property type="entry name" value="APH"/>
    <property type="match status" value="1"/>
</dbReference>
<dbReference type="PANTHER" id="PTHR21310:SF15">
    <property type="entry name" value="AMINOGLYCOSIDE PHOSPHOTRANSFERASE DOMAIN-CONTAINING PROTEIN"/>
    <property type="match status" value="1"/>
</dbReference>